<evidence type="ECO:0000259" key="5">
    <source>
        <dbReference type="Pfam" id="PF00294"/>
    </source>
</evidence>
<gene>
    <name evidence="6" type="ORF">CSB45_16060</name>
</gene>
<dbReference type="Proteomes" id="UP000229740">
    <property type="component" value="Unassembled WGS sequence"/>
</dbReference>
<organism evidence="6">
    <name type="scientific">candidate division KSB3 bacterium</name>
    <dbReference type="NCBI Taxonomy" id="2044937"/>
    <lineage>
        <taxon>Bacteria</taxon>
        <taxon>candidate division KSB3</taxon>
    </lineage>
</organism>
<comment type="similarity">
    <text evidence="1 4">Belongs to the carbohydrate kinase PfkB family.</text>
</comment>
<evidence type="ECO:0000256" key="2">
    <source>
        <dbReference type="ARBA" id="ARBA00022679"/>
    </source>
</evidence>
<dbReference type="PANTHER" id="PTHR10584:SF166">
    <property type="entry name" value="RIBOKINASE"/>
    <property type="match status" value="1"/>
</dbReference>
<evidence type="ECO:0000256" key="3">
    <source>
        <dbReference type="ARBA" id="ARBA00022777"/>
    </source>
</evidence>
<sequence length="327" mass="35967">MGKDIFFPVARDAEVSCGDDRWCFGYGDKVHVDDRFVAVGGCASNVAVGLARLGIGARVIGEIGGDMEGQWIVDTLAREGVDVASVRTVADAKTDMSMILVDEERGERIIFVNRDVGERFVLTHNDVRDTAWCYVGSLYGDAIEKNMHVIHKMCRETDMKLIYNPGGHNIAHHHDVVADLVHHAHVVFMNKKEAQQVARYFYQEQKTVDSFSEVALVDVLLSHMADDAGIVAITDGKRGAWIGRADTRYHAPTIKDDTVRDTTGAGDAFASGFAGALFAGKPIEECARWGSANGNAVVHDYGAQKGLLTCDIMEKRIRTFYVDKIEQ</sequence>
<dbReference type="PROSITE" id="PS00583">
    <property type="entry name" value="PFKB_KINASES_1"/>
    <property type="match status" value="1"/>
</dbReference>
<evidence type="ECO:0000256" key="1">
    <source>
        <dbReference type="ARBA" id="ARBA00010688"/>
    </source>
</evidence>
<dbReference type="InterPro" id="IPR029056">
    <property type="entry name" value="Ribokinase-like"/>
</dbReference>
<dbReference type="InterPro" id="IPR002139">
    <property type="entry name" value="Ribo/fructo_kinase"/>
</dbReference>
<dbReference type="SUPFAM" id="SSF53613">
    <property type="entry name" value="Ribokinase-like"/>
    <property type="match status" value="1"/>
</dbReference>
<protein>
    <recommendedName>
        <fullName evidence="5">Carbohydrate kinase PfkB domain-containing protein</fullName>
    </recommendedName>
</protein>
<dbReference type="GO" id="GO:0016301">
    <property type="term" value="F:kinase activity"/>
    <property type="evidence" value="ECO:0007669"/>
    <property type="project" value="UniProtKB-KW"/>
</dbReference>
<dbReference type="Gene3D" id="3.40.1190.20">
    <property type="match status" value="1"/>
</dbReference>
<dbReference type="InterPro" id="IPR002173">
    <property type="entry name" value="Carboh/pur_kinase_PfkB_CS"/>
</dbReference>
<dbReference type="AlphaFoldDB" id="A0A2G6E0J6"/>
<comment type="caution">
    <text evidence="6">The sequence shown here is derived from an EMBL/GenBank/DDBJ whole genome shotgun (WGS) entry which is preliminary data.</text>
</comment>
<reference evidence="6" key="1">
    <citation type="submission" date="2017-10" db="EMBL/GenBank/DDBJ databases">
        <title>Novel microbial diversity and functional potential in the marine mammal oral microbiome.</title>
        <authorList>
            <person name="Dudek N.K."/>
            <person name="Sun C.L."/>
            <person name="Burstein D."/>
            <person name="Kantor R.S."/>
            <person name="Aliaga Goltsman D.S."/>
            <person name="Bik E.M."/>
            <person name="Thomas B.C."/>
            <person name="Banfield J.F."/>
            <person name="Relman D.A."/>
        </authorList>
    </citation>
    <scope>NUCLEOTIDE SEQUENCE [LARGE SCALE GENOMIC DNA]</scope>
    <source>
        <strain evidence="6">DOLZORAL124_49_17</strain>
    </source>
</reference>
<evidence type="ECO:0000256" key="4">
    <source>
        <dbReference type="RuleBase" id="RU003704"/>
    </source>
</evidence>
<feature type="domain" description="Carbohydrate kinase PfkB" evidence="5">
    <location>
        <begin position="27"/>
        <end position="307"/>
    </location>
</feature>
<proteinExistence type="inferred from homology"/>
<dbReference type="GO" id="GO:0006796">
    <property type="term" value="P:phosphate-containing compound metabolic process"/>
    <property type="evidence" value="ECO:0007669"/>
    <property type="project" value="UniProtKB-ARBA"/>
</dbReference>
<keyword evidence="3 4" id="KW-0418">Kinase</keyword>
<dbReference type="PROSITE" id="PS00584">
    <property type="entry name" value="PFKB_KINASES_2"/>
    <property type="match status" value="1"/>
</dbReference>
<dbReference type="InterPro" id="IPR011611">
    <property type="entry name" value="PfkB_dom"/>
</dbReference>
<dbReference type="EMBL" id="PDPS01000116">
    <property type="protein sequence ID" value="PID55432.1"/>
    <property type="molecule type" value="Genomic_DNA"/>
</dbReference>
<dbReference type="PANTHER" id="PTHR10584">
    <property type="entry name" value="SUGAR KINASE"/>
    <property type="match status" value="1"/>
</dbReference>
<dbReference type="Pfam" id="PF00294">
    <property type="entry name" value="PfkB"/>
    <property type="match status" value="1"/>
</dbReference>
<evidence type="ECO:0000313" key="6">
    <source>
        <dbReference type="EMBL" id="PID55432.1"/>
    </source>
</evidence>
<name>A0A2G6E0J6_9BACT</name>
<keyword evidence="2 4" id="KW-0808">Transferase</keyword>
<accession>A0A2G6E0J6</accession>
<dbReference type="PRINTS" id="PR00990">
    <property type="entry name" value="RIBOKINASE"/>
</dbReference>